<dbReference type="OrthoDB" id="8062037at2759"/>
<evidence type="ECO:0000256" key="2">
    <source>
        <dbReference type="ARBA" id="ARBA00012483"/>
    </source>
</evidence>
<evidence type="ECO:0000313" key="13">
    <source>
        <dbReference type="Proteomes" id="UP000325081"/>
    </source>
</evidence>
<dbReference type="PANTHER" id="PTHR14155">
    <property type="entry name" value="RING FINGER DOMAIN-CONTAINING"/>
    <property type="match status" value="1"/>
</dbReference>
<dbReference type="PROSITE" id="PS50089">
    <property type="entry name" value="ZF_RING_2"/>
    <property type="match status" value="1"/>
</dbReference>
<keyword evidence="10" id="KW-1133">Transmembrane helix</keyword>
<feature type="compositionally biased region" description="Low complexity" evidence="9">
    <location>
        <begin position="53"/>
        <end position="66"/>
    </location>
</feature>
<keyword evidence="13" id="KW-1185">Reference proteome</keyword>
<organism evidence="12 13">
    <name type="scientific">Striga asiatica</name>
    <name type="common">Asiatic witchweed</name>
    <name type="synonym">Buchnera asiatica</name>
    <dbReference type="NCBI Taxonomy" id="4170"/>
    <lineage>
        <taxon>Eukaryota</taxon>
        <taxon>Viridiplantae</taxon>
        <taxon>Streptophyta</taxon>
        <taxon>Embryophyta</taxon>
        <taxon>Tracheophyta</taxon>
        <taxon>Spermatophyta</taxon>
        <taxon>Magnoliopsida</taxon>
        <taxon>eudicotyledons</taxon>
        <taxon>Gunneridae</taxon>
        <taxon>Pentapetalae</taxon>
        <taxon>asterids</taxon>
        <taxon>lamiids</taxon>
        <taxon>Lamiales</taxon>
        <taxon>Orobanchaceae</taxon>
        <taxon>Buchnereae</taxon>
        <taxon>Striga</taxon>
    </lineage>
</organism>
<dbReference type="Gene3D" id="3.30.40.10">
    <property type="entry name" value="Zinc/RING finger domain, C3HC4 (zinc finger)"/>
    <property type="match status" value="1"/>
</dbReference>
<evidence type="ECO:0000256" key="5">
    <source>
        <dbReference type="ARBA" id="ARBA00022786"/>
    </source>
</evidence>
<evidence type="ECO:0000256" key="8">
    <source>
        <dbReference type="PROSITE-ProRule" id="PRU00175"/>
    </source>
</evidence>
<proteinExistence type="inferred from homology"/>
<dbReference type="Proteomes" id="UP000325081">
    <property type="component" value="Unassembled WGS sequence"/>
</dbReference>
<keyword evidence="4 8" id="KW-0863">Zinc-finger</keyword>
<accession>A0A5A7QWP2</accession>
<dbReference type="EC" id="2.3.2.27" evidence="2"/>
<dbReference type="CDD" id="cd16461">
    <property type="entry name" value="RING-H2_EL5-like"/>
    <property type="match status" value="1"/>
</dbReference>
<feature type="transmembrane region" description="Helical" evidence="10">
    <location>
        <begin position="79"/>
        <end position="100"/>
    </location>
</feature>
<feature type="domain" description="RING-type" evidence="11">
    <location>
        <begin position="147"/>
        <end position="189"/>
    </location>
</feature>
<dbReference type="InterPro" id="IPR013083">
    <property type="entry name" value="Znf_RING/FYVE/PHD"/>
</dbReference>
<dbReference type="InterPro" id="IPR053238">
    <property type="entry name" value="RING-H2_zinc_finger"/>
</dbReference>
<evidence type="ECO:0000256" key="1">
    <source>
        <dbReference type="ARBA" id="ARBA00000900"/>
    </source>
</evidence>
<dbReference type="InterPro" id="IPR001841">
    <property type="entry name" value="Znf_RING"/>
</dbReference>
<evidence type="ECO:0000256" key="6">
    <source>
        <dbReference type="ARBA" id="ARBA00022833"/>
    </source>
</evidence>
<comment type="catalytic activity">
    <reaction evidence="1">
        <text>S-ubiquitinyl-[E2 ubiquitin-conjugating enzyme]-L-cysteine + [acceptor protein]-L-lysine = [E2 ubiquitin-conjugating enzyme]-L-cysteine + N(6)-ubiquitinyl-[acceptor protein]-L-lysine.</text>
        <dbReference type="EC" id="2.3.2.27"/>
    </reaction>
</comment>
<dbReference type="Pfam" id="PF13639">
    <property type="entry name" value="zf-RING_2"/>
    <property type="match status" value="1"/>
</dbReference>
<keyword evidence="6" id="KW-0862">Zinc</keyword>
<sequence>MNPTQLILLHRRRLLQLSKSGNITETSNFLSPTTAAAAAADGVDPTFQPVNNGSPSSSSSSAAAGRRPFEPATHFDSSMALTILVLLTALFFMGFFSVYIRRFGGGGGRPPSSAAAGPRQPENRRGGLDPSAVRSLPLVAYGGDGSCSICLTEFEEGEAVKVIPYCGHVFHHGCIDTWLASHVTCPLCRSAQLFKRGDDEGGGVLGCDAAQV</sequence>
<name>A0A5A7QWP2_STRAF</name>
<dbReference type="GO" id="GO:0008270">
    <property type="term" value="F:zinc ion binding"/>
    <property type="evidence" value="ECO:0007669"/>
    <property type="project" value="UniProtKB-KW"/>
</dbReference>
<dbReference type="GO" id="GO:0061630">
    <property type="term" value="F:ubiquitin protein ligase activity"/>
    <property type="evidence" value="ECO:0007669"/>
    <property type="project" value="UniProtKB-EC"/>
</dbReference>
<protein>
    <recommendedName>
        <fullName evidence="2">RING-type E3 ubiquitin transferase</fullName>
        <ecNumber evidence="2">2.3.2.27</ecNumber>
    </recommendedName>
</protein>
<keyword evidence="5" id="KW-0833">Ubl conjugation pathway</keyword>
<keyword evidence="10" id="KW-0812">Transmembrane</keyword>
<dbReference type="AlphaFoldDB" id="A0A5A7QWP2"/>
<evidence type="ECO:0000256" key="3">
    <source>
        <dbReference type="ARBA" id="ARBA00022723"/>
    </source>
</evidence>
<reference evidence="13" key="1">
    <citation type="journal article" date="2019" name="Curr. Biol.">
        <title>Genome Sequence of Striga asiatica Provides Insight into the Evolution of Plant Parasitism.</title>
        <authorList>
            <person name="Yoshida S."/>
            <person name="Kim S."/>
            <person name="Wafula E.K."/>
            <person name="Tanskanen J."/>
            <person name="Kim Y.M."/>
            <person name="Honaas L."/>
            <person name="Yang Z."/>
            <person name="Spallek T."/>
            <person name="Conn C.E."/>
            <person name="Ichihashi Y."/>
            <person name="Cheong K."/>
            <person name="Cui S."/>
            <person name="Der J.P."/>
            <person name="Gundlach H."/>
            <person name="Jiao Y."/>
            <person name="Hori C."/>
            <person name="Ishida J.K."/>
            <person name="Kasahara H."/>
            <person name="Kiba T."/>
            <person name="Kim M.S."/>
            <person name="Koo N."/>
            <person name="Laohavisit A."/>
            <person name="Lee Y.H."/>
            <person name="Lumba S."/>
            <person name="McCourt P."/>
            <person name="Mortimer J.C."/>
            <person name="Mutuku J.M."/>
            <person name="Nomura T."/>
            <person name="Sasaki-Sekimoto Y."/>
            <person name="Seto Y."/>
            <person name="Wang Y."/>
            <person name="Wakatake T."/>
            <person name="Sakakibara H."/>
            <person name="Demura T."/>
            <person name="Yamaguchi S."/>
            <person name="Yoneyama K."/>
            <person name="Manabe R.I."/>
            <person name="Nelson D.C."/>
            <person name="Schulman A.H."/>
            <person name="Timko M.P."/>
            <person name="dePamphilis C.W."/>
            <person name="Choi D."/>
            <person name="Shirasu K."/>
        </authorList>
    </citation>
    <scope>NUCLEOTIDE SEQUENCE [LARGE SCALE GENOMIC DNA]</scope>
    <source>
        <strain evidence="13">cv. UVA1</strain>
    </source>
</reference>
<feature type="region of interest" description="Disordered" evidence="9">
    <location>
        <begin position="43"/>
        <end position="68"/>
    </location>
</feature>
<dbReference type="SUPFAM" id="SSF57850">
    <property type="entry name" value="RING/U-box"/>
    <property type="match status" value="1"/>
</dbReference>
<dbReference type="SMART" id="SM00184">
    <property type="entry name" value="RING"/>
    <property type="match status" value="1"/>
</dbReference>
<dbReference type="EMBL" id="BKCP01008293">
    <property type="protein sequence ID" value="GER48817.1"/>
    <property type="molecule type" value="Genomic_DNA"/>
</dbReference>
<keyword evidence="3" id="KW-0479">Metal-binding</keyword>
<evidence type="ECO:0000256" key="4">
    <source>
        <dbReference type="ARBA" id="ARBA00022771"/>
    </source>
</evidence>
<evidence type="ECO:0000256" key="10">
    <source>
        <dbReference type="SAM" id="Phobius"/>
    </source>
</evidence>
<dbReference type="PANTHER" id="PTHR14155:SF592">
    <property type="entry name" value="RING-H2 FINGER PROTEIN ATL57"/>
    <property type="match status" value="1"/>
</dbReference>
<feature type="compositionally biased region" description="Low complexity" evidence="9">
    <location>
        <begin position="110"/>
        <end position="119"/>
    </location>
</feature>
<keyword evidence="10" id="KW-0472">Membrane</keyword>
<evidence type="ECO:0000259" key="11">
    <source>
        <dbReference type="PROSITE" id="PS50089"/>
    </source>
</evidence>
<evidence type="ECO:0000313" key="12">
    <source>
        <dbReference type="EMBL" id="GER48817.1"/>
    </source>
</evidence>
<feature type="region of interest" description="Disordered" evidence="9">
    <location>
        <begin position="109"/>
        <end position="131"/>
    </location>
</feature>
<gene>
    <name evidence="12" type="ORF">STAS_26008</name>
</gene>
<evidence type="ECO:0000256" key="9">
    <source>
        <dbReference type="SAM" id="MobiDB-lite"/>
    </source>
</evidence>
<evidence type="ECO:0000256" key="7">
    <source>
        <dbReference type="ARBA" id="ARBA00024209"/>
    </source>
</evidence>
<comment type="caution">
    <text evidence="12">The sequence shown here is derived from an EMBL/GenBank/DDBJ whole genome shotgun (WGS) entry which is preliminary data.</text>
</comment>
<comment type="similarity">
    <text evidence="7">Belongs to the RING-type zinc finger family. ATL subfamily.</text>
</comment>